<dbReference type="Pfam" id="PF00593">
    <property type="entry name" value="TonB_dep_Rec_b-barrel"/>
    <property type="match status" value="1"/>
</dbReference>
<evidence type="ECO:0000256" key="7">
    <source>
        <dbReference type="ARBA" id="ARBA00023237"/>
    </source>
</evidence>
<evidence type="ECO:0000256" key="1">
    <source>
        <dbReference type="ARBA" id="ARBA00004571"/>
    </source>
</evidence>
<evidence type="ECO:0000256" key="6">
    <source>
        <dbReference type="ARBA" id="ARBA00023136"/>
    </source>
</evidence>
<feature type="domain" description="TonB-dependent receptor-like beta-barrel" evidence="10">
    <location>
        <begin position="423"/>
        <end position="970"/>
    </location>
</feature>
<accession>A0ABW5Z5D6</accession>
<dbReference type="InterPro" id="IPR008969">
    <property type="entry name" value="CarboxyPept-like_regulatory"/>
</dbReference>
<dbReference type="EMBL" id="JBHUOL010000010">
    <property type="protein sequence ID" value="MFD2907933.1"/>
    <property type="molecule type" value="Genomic_DNA"/>
</dbReference>
<proteinExistence type="inferred from homology"/>
<dbReference type="InterPro" id="IPR037066">
    <property type="entry name" value="Plug_dom_sf"/>
</dbReference>
<evidence type="ECO:0000313" key="13">
    <source>
        <dbReference type="Proteomes" id="UP001597549"/>
    </source>
</evidence>
<dbReference type="SUPFAM" id="SSF56935">
    <property type="entry name" value="Porins"/>
    <property type="match status" value="1"/>
</dbReference>
<dbReference type="Gene3D" id="2.40.170.20">
    <property type="entry name" value="TonB-dependent receptor, beta-barrel domain"/>
    <property type="match status" value="1"/>
</dbReference>
<protein>
    <submittedName>
        <fullName evidence="12">SusC/RagA family TonB-linked outer membrane protein</fullName>
    </submittedName>
</protein>
<keyword evidence="6 8" id="KW-0472">Membrane</keyword>
<evidence type="ECO:0000313" key="12">
    <source>
        <dbReference type="EMBL" id="MFD2907933.1"/>
    </source>
</evidence>
<gene>
    <name evidence="12" type="ORF">ACFSX9_04220</name>
</gene>
<organism evidence="12 13">
    <name type="scientific">Flavobacterium ardleyense</name>
    <dbReference type="NCBI Taxonomy" id="2038737"/>
    <lineage>
        <taxon>Bacteria</taxon>
        <taxon>Pseudomonadati</taxon>
        <taxon>Bacteroidota</taxon>
        <taxon>Flavobacteriia</taxon>
        <taxon>Flavobacteriales</taxon>
        <taxon>Flavobacteriaceae</taxon>
        <taxon>Flavobacterium</taxon>
    </lineage>
</organism>
<evidence type="ECO:0000259" key="10">
    <source>
        <dbReference type="Pfam" id="PF00593"/>
    </source>
</evidence>
<keyword evidence="13" id="KW-1185">Reference proteome</keyword>
<name>A0ABW5Z5D6_9FLAO</name>
<keyword evidence="7 8" id="KW-0998">Cell outer membrane</keyword>
<evidence type="ECO:0000256" key="2">
    <source>
        <dbReference type="ARBA" id="ARBA00022448"/>
    </source>
</evidence>
<keyword evidence="4 8" id="KW-0812">Transmembrane</keyword>
<evidence type="ECO:0000256" key="3">
    <source>
        <dbReference type="ARBA" id="ARBA00022452"/>
    </source>
</evidence>
<sequence length="1003" mass="109237">MNKNSFLEGLVAQLLPKLYAIFLLCCISGVYAQPTTVTGTVSDAVGVLVGATVQVKGKPTVALTDFDGKYTIKAKTGDLLLFSYVGYKQAAVLVGDQRVIDVQLQEDATTLKEVIVNAGYYTVKDKERTGSIASIKATEIEQQPVTSVLATLQGRMSGVNITQATGVPGGGFSIQIRGVNSIRPEGNQPLYLIDGMPFSTESLGSISISGPIMGGVLNPLNGINPADIESIAVLKDADATAIYGSRGANGVVLITTKKGKKGKTQITVNSYTGAGTVSRRLNLLNTTQYISMREEAFVNDGTSSYPASAHDLNGHWDRNRYTDWQKELIGGTAITQNISVGVSGGSGNTQFMLQGTHFNETTVFPGSFSYGKNSIHFNVSHQSDNEKFTLNLSGNYVIDKNDMLGTDLTRLSSSLAPNAPALYNADGNLNWANSTWENPLRLLRGSYLNSTKGLSVGGLLSYILPASLEFKTTFGYGDSRLTESNTKPSTIFNPAFGLTSSASSVTFNQSSQSSWSVEPQLSWNKKVGRGKFNILLGSTFQERTAAQFIVYASGFSSNALLGNLAAASTTQVRSDSELMYRYMALFGRVNYSLYEKYFVNLTGRKDGSSRFGPNNRFAAFGAVGVGWLFSKETAISDALPFMSFGKLRSSYGTTGSDQIGDYQFLNTYAASGTVYNGIIGLAPSRLFNPDFSWEVNKKFELALETGYFNDRIFLTAAYFKNLTSNQLVGVPLPGTTGFDSVQANLEATVENSGFEFELRTVNFSKKDFNWTTSLNLSLSKNKLVAFPDLAGSVYANQYIIGQPLGIYKAYEFAGVNSATGIYEFTDFNGDGLLTDVEDRKKIIYTTPDYFGGLHNSLTYKKWQLDFLFQFVKQLGLNSNVLNALPGTANNVPTSVFNNWHQPGDVSSTQLFTAGYNTTAVNAYYNQFVRSDAIYSDASYIRLKNLSLSYTLPTTFIKDLHCKLYFQGQNLLTFTKFDGADPENQSRGQLPTLRVLSIGMQLKF</sequence>
<comment type="caution">
    <text evidence="12">The sequence shown here is derived from an EMBL/GenBank/DDBJ whole genome shotgun (WGS) entry which is preliminary data.</text>
</comment>
<keyword evidence="3 8" id="KW-1134">Transmembrane beta strand</keyword>
<dbReference type="SUPFAM" id="SSF49464">
    <property type="entry name" value="Carboxypeptidase regulatory domain-like"/>
    <property type="match status" value="1"/>
</dbReference>
<evidence type="ECO:0000256" key="9">
    <source>
        <dbReference type="RuleBase" id="RU003357"/>
    </source>
</evidence>
<comment type="similarity">
    <text evidence="8 9">Belongs to the TonB-dependent receptor family.</text>
</comment>
<evidence type="ECO:0000256" key="5">
    <source>
        <dbReference type="ARBA" id="ARBA00023077"/>
    </source>
</evidence>
<dbReference type="NCBIfam" id="TIGR04057">
    <property type="entry name" value="SusC_RagA_signa"/>
    <property type="match status" value="1"/>
</dbReference>
<keyword evidence="2 8" id="KW-0813">Transport</keyword>
<dbReference type="NCBIfam" id="TIGR04056">
    <property type="entry name" value="OMP_RagA_SusC"/>
    <property type="match status" value="1"/>
</dbReference>
<dbReference type="InterPro" id="IPR039426">
    <property type="entry name" value="TonB-dep_rcpt-like"/>
</dbReference>
<dbReference type="InterPro" id="IPR036942">
    <property type="entry name" value="Beta-barrel_TonB_sf"/>
</dbReference>
<keyword evidence="5 9" id="KW-0798">TonB box</keyword>
<evidence type="ECO:0000256" key="4">
    <source>
        <dbReference type="ARBA" id="ARBA00022692"/>
    </source>
</evidence>
<dbReference type="InterPro" id="IPR023996">
    <property type="entry name" value="TonB-dep_OMP_SusC/RagA"/>
</dbReference>
<dbReference type="PROSITE" id="PS52016">
    <property type="entry name" value="TONB_DEPENDENT_REC_3"/>
    <property type="match status" value="1"/>
</dbReference>
<dbReference type="InterPro" id="IPR000531">
    <property type="entry name" value="Beta-barrel_TonB"/>
</dbReference>
<dbReference type="Gene3D" id="2.170.130.10">
    <property type="entry name" value="TonB-dependent receptor, plug domain"/>
    <property type="match status" value="1"/>
</dbReference>
<dbReference type="Pfam" id="PF13715">
    <property type="entry name" value="CarbopepD_reg_2"/>
    <property type="match status" value="1"/>
</dbReference>
<reference evidence="13" key="1">
    <citation type="journal article" date="2019" name="Int. J. Syst. Evol. Microbiol.">
        <title>The Global Catalogue of Microorganisms (GCM) 10K type strain sequencing project: providing services to taxonomists for standard genome sequencing and annotation.</title>
        <authorList>
            <consortium name="The Broad Institute Genomics Platform"/>
            <consortium name="The Broad Institute Genome Sequencing Center for Infectious Disease"/>
            <person name="Wu L."/>
            <person name="Ma J."/>
        </authorList>
    </citation>
    <scope>NUCLEOTIDE SEQUENCE [LARGE SCALE GENOMIC DNA]</scope>
    <source>
        <strain evidence="13">KCTC 52644</strain>
    </source>
</reference>
<dbReference type="Proteomes" id="UP001597549">
    <property type="component" value="Unassembled WGS sequence"/>
</dbReference>
<evidence type="ECO:0000256" key="8">
    <source>
        <dbReference type="PROSITE-ProRule" id="PRU01360"/>
    </source>
</evidence>
<dbReference type="InterPro" id="IPR023997">
    <property type="entry name" value="TonB-dep_OMP_SusC/RagA_CS"/>
</dbReference>
<evidence type="ECO:0000259" key="11">
    <source>
        <dbReference type="Pfam" id="PF07715"/>
    </source>
</evidence>
<dbReference type="Pfam" id="PF07715">
    <property type="entry name" value="Plug"/>
    <property type="match status" value="1"/>
</dbReference>
<comment type="subcellular location">
    <subcellularLocation>
        <location evidence="1 8">Cell outer membrane</location>
        <topology evidence="1 8">Multi-pass membrane protein</topology>
    </subcellularLocation>
</comment>
<dbReference type="RefSeq" id="WP_379804809.1">
    <property type="nucleotide sequence ID" value="NZ_JBHUOL010000010.1"/>
</dbReference>
<feature type="domain" description="TonB-dependent receptor plug" evidence="11">
    <location>
        <begin position="126"/>
        <end position="251"/>
    </location>
</feature>
<dbReference type="InterPro" id="IPR012910">
    <property type="entry name" value="Plug_dom"/>
</dbReference>